<protein>
    <submittedName>
        <fullName evidence="1">Uncharacterized protein</fullName>
    </submittedName>
</protein>
<proteinExistence type="predicted"/>
<dbReference type="OrthoDB" id="439917at2759"/>
<keyword evidence="2" id="KW-1185">Reference proteome</keyword>
<organism evidence="1 2">
    <name type="scientific">Dibothriocephalus latus</name>
    <name type="common">Fish tapeworm</name>
    <name type="synonym">Diphyllobothrium latum</name>
    <dbReference type="NCBI Taxonomy" id="60516"/>
    <lineage>
        <taxon>Eukaryota</taxon>
        <taxon>Metazoa</taxon>
        <taxon>Spiralia</taxon>
        <taxon>Lophotrochozoa</taxon>
        <taxon>Platyhelminthes</taxon>
        <taxon>Cestoda</taxon>
        <taxon>Eucestoda</taxon>
        <taxon>Diphyllobothriidea</taxon>
        <taxon>Diphyllobothriidae</taxon>
        <taxon>Dibothriocephalus</taxon>
    </lineage>
</organism>
<gene>
    <name evidence="1" type="ORF">DILT_LOCUS10681</name>
</gene>
<reference evidence="1 2" key="1">
    <citation type="submission" date="2018-11" db="EMBL/GenBank/DDBJ databases">
        <authorList>
            <consortium name="Pathogen Informatics"/>
        </authorList>
    </citation>
    <scope>NUCLEOTIDE SEQUENCE [LARGE SCALE GENOMIC DNA]</scope>
</reference>
<dbReference type="Proteomes" id="UP000281553">
    <property type="component" value="Unassembled WGS sequence"/>
</dbReference>
<name>A0A3P7LNH1_DIBLA</name>
<evidence type="ECO:0000313" key="2">
    <source>
        <dbReference type="Proteomes" id="UP000281553"/>
    </source>
</evidence>
<sequence>MWRQNGTSVFTGPGLDDYTSSILQLDLSDGFLTSNAESPYSMLAYLRPLPNTVLEVDFELHCTEECSLSLKKVSCGLSCMLPEILRSFIGISDCRPASFGSYYLYDHF</sequence>
<accession>A0A3P7LNH1</accession>
<dbReference type="EMBL" id="UYRU01060574">
    <property type="protein sequence ID" value="VDN14850.1"/>
    <property type="molecule type" value="Genomic_DNA"/>
</dbReference>
<evidence type="ECO:0000313" key="1">
    <source>
        <dbReference type="EMBL" id="VDN14850.1"/>
    </source>
</evidence>
<dbReference type="AlphaFoldDB" id="A0A3P7LNH1"/>